<dbReference type="EMBL" id="NSIT01000268">
    <property type="protein sequence ID" value="PJE78091.1"/>
    <property type="molecule type" value="Genomic_DNA"/>
</dbReference>
<name>A0A2H9T4G1_9ZZZZ</name>
<gene>
    <name evidence="1" type="ORF">CI610_02979</name>
</gene>
<comment type="caution">
    <text evidence="1">The sequence shown here is derived from an EMBL/GenBank/DDBJ whole genome shotgun (WGS) entry which is preliminary data.</text>
</comment>
<evidence type="ECO:0000313" key="1">
    <source>
        <dbReference type="EMBL" id="PJE78091.1"/>
    </source>
</evidence>
<dbReference type="AlphaFoldDB" id="A0A2H9T4G1"/>
<proteinExistence type="predicted"/>
<organism evidence="1">
    <name type="scientific">invertebrate metagenome</name>
    <dbReference type="NCBI Taxonomy" id="1711999"/>
    <lineage>
        <taxon>unclassified sequences</taxon>
        <taxon>metagenomes</taxon>
        <taxon>organismal metagenomes</taxon>
    </lineage>
</organism>
<reference evidence="1" key="1">
    <citation type="journal article" date="2017" name="Appl. Environ. Microbiol.">
        <title>Molecular characterization of an Endozoicomonas-like organism causing infection in king scallop Pecten maximus L.</title>
        <authorList>
            <person name="Cano I."/>
            <person name="van Aerle R."/>
            <person name="Ross S."/>
            <person name="Verner-Jeffreys D.W."/>
            <person name="Paley R.K."/>
            <person name="Rimmer G."/>
            <person name="Ryder D."/>
            <person name="Hooper P."/>
            <person name="Stone D."/>
            <person name="Feist S.W."/>
        </authorList>
    </citation>
    <scope>NUCLEOTIDE SEQUENCE</scope>
</reference>
<sequence>MVVVDDITIYTYLDEVDAERLQTHQSARQNKVYRHTNVVDIVCIYVVYQHTNVVEIVCVFMWYTVIPLWYR</sequence>
<protein>
    <submittedName>
        <fullName evidence="1">Uncharacterized protein</fullName>
    </submittedName>
</protein>
<accession>A0A2H9T4G1</accession>